<evidence type="ECO:0000256" key="3">
    <source>
        <dbReference type="ARBA" id="ARBA00022723"/>
    </source>
</evidence>
<dbReference type="PANTHER" id="PTHR13554:SF10">
    <property type="entry name" value="26S PROTEASOME NON-ATPASE REGULATORY SUBUNIT 5"/>
    <property type="match status" value="1"/>
</dbReference>
<keyword evidence="9" id="KW-0647">Proteasome</keyword>
<proteinExistence type="inferred from homology"/>
<feature type="compositionally biased region" description="Basic and acidic residues" evidence="7">
    <location>
        <begin position="163"/>
        <end position="174"/>
    </location>
</feature>
<keyword evidence="10" id="KW-1185">Reference proteome</keyword>
<feature type="coiled-coil region" evidence="6">
    <location>
        <begin position="2"/>
        <end position="29"/>
    </location>
</feature>
<dbReference type="SMART" id="SM00451">
    <property type="entry name" value="ZnF_U1"/>
    <property type="match status" value="1"/>
</dbReference>
<dbReference type="InterPro" id="IPR036236">
    <property type="entry name" value="Znf_C2H2_sf"/>
</dbReference>
<dbReference type="GO" id="GO:0008270">
    <property type="term" value="F:zinc ion binding"/>
    <property type="evidence" value="ECO:0007669"/>
    <property type="project" value="UniProtKB-KW"/>
</dbReference>
<keyword evidence="5" id="KW-0862">Zinc</keyword>
<protein>
    <recommendedName>
        <fullName evidence="2">26S proteasome non-ATPase regulatory subunit 5</fullName>
    </recommendedName>
</protein>
<dbReference type="Pfam" id="PF10508">
    <property type="entry name" value="Proteasom_PSMB"/>
    <property type="match status" value="1"/>
</dbReference>
<evidence type="ECO:0000313" key="9">
    <source>
        <dbReference type="EMBL" id="KPJ03716.1"/>
    </source>
</evidence>
<evidence type="ECO:0000256" key="1">
    <source>
        <dbReference type="ARBA" id="ARBA00006823"/>
    </source>
</evidence>
<evidence type="ECO:0000256" key="7">
    <source>
        <dbReference type="SAM" id="MobiDB-lite"/>
    </source>
</evidence>
<sequence>MSLRLEVEKKKALEEMRKLMADRKNKDKKPIKINNPLAKYNNAGQLMCVLCSSIVRSENVWQVHVNSKQHKENVEQAKKLKELTNNFTDKKIKKRPNTSLGDPPQEKKIKGILKNASENPIVQTAKPKNNAPTIITYHNEEIKRTILEPIIKEGPSKDEITNVDTAKEDAKSQEGSDQPIPEGFFDDPILDAKVRNIEYKDPVEEEWEKFQKEIKEETTTSAEIIAGEQEEATAERQIDEIDEQIRNWSRVLDLELKKEETKKKKQDVELMSEDENDSDNDVDIDEYLDWRAKKANVDLTCEVLKICFDKFGAGDVIKHFTGHIMYLLRHDKDCVRRLAVDEVFKSVKTDQTSFPVAQYIDVFVAVAQMICDKDVGVANKAVTITSDLPPEVYPKILEEMKIALDENSSSKCNAYEVVCNIAMKSPELFTLCVEQGYIDHMISELSTDDILYQLNILELLSRFAVKPYGIHYLVKEGGLDKISTLIGNIQSNPLGGLMLPGYLKFFGSIAHHYPKEIFAKYPVFLNSLFEAIESSDQSVQLPVALDTLGFIGTTIEGKLCLAAVGAQFIQAVDKVGDLIKNGITEIKVRSLNCLASLISVERDKAKSNPIDHRVTLMTREWFRSLNKPNGAMEFLFETVKNPFPDIKLAAFILLDAVCQHIWGEQDVARVAGFVEYLLDRSVGDTKEAKEARYDIIKRLAHSSAFESNILTRLQKYVEEGPFYMETNLQVAMEEGD</sequence>
<organism evidence="9 10">
    <name type="scientific">Papilio xuthus</name>
    <name type="common">Asian swallowtail butterfly</name>
    <dbReference type="NCBI Taxonomy" id="66420"/>
    <lineage>
        <taxon>Eukaryota</taxon>
        <taxon>Metazoa</taxon>
        <taxon>Ecdysozoa</taxon>
        <taxon>Arthropoda</taxon>
        <taxon>Hexapoda</taxon>
        <taxon>Insecta</taxon>
        <taxon>Pterygota</taxon>
        <taxon>Neoptera</taxon>
        <taxon>Endopterygota</taxon>
        <taxon>Lepidoptera</taxon>
        <taxon>Glossata</taxon>
        <taxon>Ditrysia</taxon>
        <taxon>Papilionoidea</taxon>
        <taxon>Papilionidae</taxon>
        <taxon>Papilioninae</taxon>
        <taxon>Papilio</taxon>
    </lineage>
</organism>
<name>A0A194QJT6_PAPXU</name>
<dbReference type="GO" id="GO:0003676">
    <property type="term" value="F:nucleic acid binding"/>
    <property type="evidence" value="ECO:0007669"/>
    <property type="project" value="InterPro"/>
</dbReference>
<comment type="similarity">
    <text evidence="1">Belongs to the proteasome subunit S5B/HSM3 family.</text>
</comment>
<dbReference type="PANTHER" id="PTHR13554">
    <property type="entry name" value="26S PROTEASOME NON-ATPASE REGULATORY SUBUNIT 5-RELATED"/>
    <property type="match status" value="1"/>
</dbReference>
<dbReference type="InterPro" id="IPR016024">
    <property type="entry name" value="ARM-type_fold"/>
</dbReference>
<evidence type="ECO:0000256" key="4">
    <source>
        <dbReference type="ARBA" id="ARBA00022771"/>
    </source>
</evidence>
<dbReference type="InterPro" id="IPR011989">
    <property type="entry name" value="ARM-like"/>
</dbReference>
<evidence type="ECO:0000259" key="8">
    <source>
        <dbReference type="SMART" id="SM00451"/>
    </source>
</evidence>
<dbReference type="Proteomes" id="UP000053268">
    <property type="component" value="Unassembled WGS sequence"/>
</dbReference>
<dbReference type="AlphaFoldDB" id="A0A194QJT6"/>
<dbReference type="STRING" id="66420.A0A194QJT6"/>
<gene>
    <name evidence="9" type="ORF">RR46_04328</name>
</gene>
<keyword evidence="3" id="KW-0479">Metal-binding</keyword>
<evidence type="ECO:0000256" key="6">
    <source>
        <dbReference type="SAM" id="Coils"/>
    </source>
</evidence>
<dbReference type="Gene3D" id="3.30.160.60">
    <property type="entry name" value="Classic Zinc Finger"/>
    <property type="match status" value="1"/>
</dbReference>
<dbReference type="InterPro" id="IPR019538">
    <property type="entry name" value="PSMD5"/>
</dbReference>
<reference evidence="9 10" key="1">
    <citation type="journal article" date="2015" name="Nat. Commun.">
        <title>Outbred genome sequencing and CRISPR/Cas9 gene editing in butterflies.</title>
        <authorList>
            <person name="Li X."/>
            <person name="Fan D."/>
            <person name="Zhang W."/>
            <person name="Liu G."/>
            <person name="Zhang L."/>
            <person name="Zhao L."/>
            <person name="Fang X."/>
            <person name="Chen L."/>
            <person name="Dong Y."/>
            <person name="Chen Y."/>
            <person name="Ding Y."/>
            <person name="Zhao R."/>
            <person name="Feng M."/>
            <person name="Zhu Y."/>
            <person name="Feng Y."/>
            <person name="Jiang X."/>
            <person name="Zhu D."/>
            <person name="Xiang H."/>
            <person name="Feng X."/>
            <person name="Li S."/>
            <person name="Wang J."/>
            <person name="Zhang G."/>
            <person name="Kronforst M.R."/>
            <person name="Wang W."/>
        </authorList>
    </citation>
    <scope>NUCLEOTIDE SEQUENCE [LARGE SCALE GENOMIC DNA]</scope>
    <source>
        <strain evidence="9">Ya'a_city_454_Px</strain>
        <tissue evidence="9">Whole body</tissue>
    </source>
</reference>
<feature type="region of interest" description="Disordered" evidence="7">
    <location>
        <begin position="163"/>
        <end position="186"/>
    </location>
</feature>
<keyword evidence="6" id="KW-0175">Coiled coil</keyword>
<dbReference type="InterPro" id="IPR003604">
    <property type="entry name" value="Matrin/U1-like-C_Znf_C2H2"/>
</dbReference>
<dbReference type="GO" id="GO:0005829">
    <property type="term" value="C:cytosol"/>
    <property type="evidence" value="ECO:0007669"/>
    <property type="project" value="TreeGrafter"/>
</dbReference>
<dbReference type="Pfam" id="PF12171">
    <property type="entry name" value="zf-C2H2_jaz"/>
    <property type="match status" value="1"/>
</dbReference>
<keyword evidence="4" id="KW-0863">Zinc-finger</keyword>
<evidence type="ECO:0000313" key="10">
    <source>
        <dbReference type="Proteomes" id="UP000053268"/>
    </source>
</evidence>
<evidence type="ECO:0000256" key="2">
    <source>
        <dbReference type="ARBA" id="ARBA00014933"/>
    </source>
</evidence>
<dbReference type="SUPFAM" id="SSF57667">
    <property type="entry name" value="beta-beta-alpha zinc fingers"/>
    <property type="match status" value="1"/>
</dbReference>
<dbReference type="GO" id="GO:0000502">
    <property type="term" value="C:proteasome complex"/>
    <property type="evidence" value="ECO:0007669"/>
    <property type="project" value="UniProtKB-KW"/>
</dbReference>
<accession>A0A194QJT6</accession>
<dbReference type="SUPFAM" id="SSF48371">
    <property type="entry name" value="ARM repeat"/>
    <property type="match status" value="1"/>
</dbReference>
<evidence type="ECO:0000256" key="5">
    <source>
        <dbReference type="ARBA" id="ARBA00022833"/>
    </source>
</evidence>
<dbReference type="InterPro" id="IPR022755">
    <property type="entry name" value="Znf_C2H2_jaz"/>
</dbReference>
<dbReference type="Gene3D" id="1.25.10.10">
    <property type="entry name" value="Leucine-rich Repeat Variant"/>
    <property type="match status" value="1"/>
</dbReference>
<feature type="coiled-coil region" evidence="6">
    <location>
        <begin position="224"/>
        <end position="271"/>
    </location>
</feature>
<dbReference type="GO" id="GO:0043248">
    <property type="term" value="P:proteasome assembly"/>
    <property type="evidence" value="ECO:0007669"/>
    <property type="project" value="InterPro"/>
</dbReference>
<dbReference type="EMBL" id="KQ459144">
    <property type="protein sequence ID" value="KPJ03716.1"/>
    <property type="molecule type" value="Genomic_DNA"/>
</dbReference>
<feature type="domain" description="U1-type" evidence="8">
    <location>
        <begin position="43"/>
        <end position="77"/>
    </location>
</feature>